<name>A0A6J7I225_9ZZZZ</name>
<dbReference type="EMBL" id="CAFBMK010000125">
    <property type="protein sequence ID" value="CAB4924789.1"/>
    <property type="molecule type" value="Genomic_DNA"/>
</dbReference>
<gene>
    <name evidence="1" type="ORF">UFOPK3564_02042</name>
</gene>
<organism evidence="1">
    <name type="scientific">freshwater metagenome</name>
    <dbReference type="NCBI Taxonomy" id="449393"/>
    <lineage>
        <taxon>unclassified sequences</taxon>
        <taxon>metagenomes</taxon>
        <taxon>ecological metagenomes</taxon>
    </lineage>
</organism>
<reference evidence="1" key="1">
    <citation type="submission" date="2020-05" db="EMBL/GenBank/DDBJ databases">
        <authorList>
            <person name="Chiriac C."/>
            <person name="Salcher M."/>
            <person name="Ghai R."/>
            <person name="Kavagutti S V."/>
        </authorList>
    </citation>
    <scope>NUCLEOTIDE SEQUENCE</scope>
</reference>
<accession>A0A6J7I225</accession>
<proteinExistence type="predicted"/>
<protein>
    <submittedName>
        <fullName evidence="1">Unannotated protein</fullName>
    </submittedName>
</protein>
<evidence type="ECO:0000313" key="1">
    <source>
        <dbReference type="EMBL" id="CAB4924789.1"/>
    </source>
</evidence>
<dbReference type="AlphaFoldDB" id="A0A6J7I225"/>
<sequence>MAADERQLDLEVAVREVGVRVAEARGVDLDEDLGVVRLAELEVDDLPVLADGLDDGSAGLHALSFVFWVVSAAAVASAA</sequence>